<dbReference type="EMBL" id="JACEFO010001853">
    <property type="protein sequence ID" value="KAF8699405.1"/>
    <property type="molecule type" value="Genomic_DNA"/>
</dbReference>
<feature type="compositionally biased region" description="Polar residues" evidence="1">
    <location>
        <begin position="31"/>
        <end position="50"/>
    </location>
</feature>
<evidence type="ECO:0000313" key="3">
    <source>
        <dbReference type="EMBL" id="KAF8730698.1"/>
    </source>
</evidence>
<protein>
    <submittedName>
        <fullName evidence="2">Uncharacterized protein</fullName>
    </submittedName>
</protein>
<sequence length="70" mass="7205">MAEAQTPGDYFVGRPANYEEKQQPDAADGQNAGSTPGNHEQQGSSASGNNKKAGIFGNLFSCLSGGRAES</sequence>
<evidence type="ECO:0000313" key="4">
    <source>
        <dbReference type="Proteomes" id="UP000636709"/>
    </source>
</evidence>
<evidence type="ECO:0000313" key="2">
    <source>
        <dbReference type="EMBL" id="KAF8699405.1"/>
    </source>
</evidence>
<keyword evidence="4" id="KW-1185">Reference proteome</keyword>
<proteinExistence type="predicted"/>
<dbReference type="OrthoDB" id="702595at2759"/>
<dbReference type="AlphaFoldDB" id="A0A835ENL1"/>
<feature type="region of interest" description="Disordered" evidence="1">
    <location>
        <begin position="1"/>
        <end position="52"/>
    </location>
</feature>
<name>A0A835ENL1_9POAL</name>
<accession>A0A835ENL1</accession>
<dbReference type="EMBL" id="JACEFO010001613">
    <property type="protein sequence ID" value="KAF8730698.1"/>
    <property type="molecule type" value="Genomic_DNA"/>
</dbReference>
<organism evidence="2 4">
    <name type="scientific">Digitaria exilis</name>
    <dbReference type="NCBI Taxonomy" id="1010633"/>
    <lineage>
        <taxon>Eukaryota</taxon>
        <taxon>Viridiplantae</taxon>
        <taxon>Streptophyta</taxon>
        <taxon>Embryophyta</taxon>
        <taxon>Tracheophyta</taxon>
        <taxon>Spermatophyta</taxon>
        <taxon>Magnoliopsida</taxon>
        <taxon>Liliopsida</taxon>
        <taxon>Poales</taxon>
        <taxon>Poaceae</taxon>
        <taxon>PACMAD clade</taxon>
        <taxon>Panicoideae</taxon>
        <taxon>Panicodae</taxon>
        <taxon>Paniceae</taxon>
        <taxon>Anthephorinae</taxon>
        <taxon>Digitaria</taxon>
    </lineage>
</organism>
<evidence type="ECO:0000256" key="1">
    <source>
        <dbReference type="SAM" id="MobiDB-lite"/>
    </source>
</evidence>
<dbReference type="Proteomes" id="UP000636709">
    <property type="component" value="Unassembled WGS sequence"/>
</dbReference>
<gene>
    <name evidence="3" type="ORF">HU200_016557</name>
    <name evidence="2" type="ORF">HU200_034710</name>
</gene>
<comment type="caution">
    <text evidence="2">The sequence shown here is derived from an EMBL/GenBank/DDBJ whole genome shotgun (WGS) entry which is preliminary data.</text>
</comment>
<reference evidence="2" key="1">
    <citation type="submission" date="2020-07" db="EMBL/GenBank/DDBJ databases">
        <title>Genome sequence and genetic diversity analysis of an under-domesticated orphan crop, white fonio (Digitaria exilis).</title>
        <authorList>
            <person name="Bennetzen J.L."/>
            <person name="Chen S."/>
            <person name="Ma X."/>
            <person name="Wang X."/>
            <person name="Yssel A.E.J."/>
            <person name="Chaluvadi S.R."/>
            <person name="Johnson M."/>
            <person name="Gangashetty P."/>
            <person name="Hamidou F."/>
            <person name="Sanogo M.D."/>
            <person name="Zwaenepoel A."/>
            <person name="Wallace J."/>
            <person name="Van De Peer Y."/>
            <person name="Van Deynze A."/>
        </authorList>
    </citation>
    <scope>NUCLEOTIDE SEQUENCE</scope>
    <source>
        <tissue evidence="2">Leaves</tissue>
    </source>
</reference>